<feature type="compositionally biased region" description="Basic and acidic residues" evidence="1">
    <location>
        <begin position="51"/>
        <end position="66"/>
    </location>
</feature>
<gene>
    <name evidence="2" type="ORF">A4U43_C09F1110</name>
</gene>
<evidence type="ECO:0000256" key="1">
    <source>
        <dbReference type="SAM" id="MobiDB-lite"/>
    </source>
</evidence>
<dbReference type="Gramene" id="ONK57497">
    <property type="protein sequence ID" value="ONK57497"/>
    <property type="gene ID" value="A4U43_C09F1110"/>
</dbReference>
<evidence type="ECO:0000313" key="2">
    <source>
        <dbReference type="EMBL" id="ONK57497.1"/>
    </source>
</evidence>
<dbReference type="Proteomes" id="UP000243459">
    <property type="component" value="Chromosome 9"/>
</dbReference>
<name>A0A5P1E7N2_ASPOF</name>
<protein>
    <submittedName>
        <fullName evidence="2">Uncharacterized protein</fullName>
    </submittedName>
</protein>
<feature type="region of interest" description="Disordered" evidence="1">
    <location>
        <begin position="1"/>
        <end position="66"/>
    </location>
</feature>
<evidence type="ECO:0000313" key="3">
    <source>
        <dbReference type="Proteomes" id="UP000243459"/>
    </source>
</evidence>
<organism evidence="2 3">
    <name type="scientific">Asparagus officinalis</name>
    <name type="common">Garden asparagus</name>
    <dbReference type="NCBI Taxonomy" id="4686"/>
    <lineage>
        <taxon>Eukaryota</taxon>
        <taxon>Viridiplantae</taxon>
        <taxon>Streptophyta</taxon>
        <taxon>Embryophyta</taxon>
        <taxon>Tracheophyta</taxon>
        <taxon>Spermatophyta</taxon>
        <taxon>Magnoliopsida</taxon>
        <taxon>Liliopsida</taxon>
        <taxon>Asparagales</taxon>
        <taxon>Asparagaceae</taxon>
        <taxon>Asparagoideae</taxon>
        <taxon>Asparagus</taxon>
    </lineage>
</organism>
<proteinExistence type="predicted"/>
<feature type="compositionally biased region" description="Basic and acidic residues" evidence="1">
    <location>
        <begin position="1"/>
        <end position="32"/>
    </location>
</feature>
<accession>A0A5P1E7N2</accession>
<dbReference type="EMBL" id="CM007389">
    <property type="protein sequence ID" value="ONK57497.1"/>
    <property type="molecule type" value="Genomic_DNA"/>
</dbReference>
<reference evidence="3" key="1">
    <citation type="journal article" date="2017" name="Nat. Commun.">
        <title>The asparagus genome sheds light on the origin and evolution of a young Y chromosome.</title>
        <authorList>
            <person name="Harkess A."/>
            <person name="Zhou J."/>
            <person name="Xu C."/>
            <person name="Bowers J.E."/>
            <person name="Van der Hulst R."/>
            <person name="Ayyampalayam S."/>
            <person name="Mercati F."/>
            <person name="Riccardi P."/>
            <person name="McKain M.R."/>
            <person name="Kakrana A."/>
            <person name="Tang H."/>
            <person name="Ray J."/>
            <person name="Groenendijk J."/>
            <person name="Arikit S."/>
            <person name="Mathioni S.M."/>
            <person name="Nakano M."/>
            <person name="Shan H."/>
            <person name="Telgmann-Rauber A."/>
            <person name="Kanno A."/>
            <person name="Yue Z."/>
            <person name="Chen H."/>
            <person name="Li W."/>
            <person name="Chen Y."/>
            <person name="Xu X."/>
            <person name="Zhang Y."/>
            <person name="Luo S."/>
            <person name="Chen H."/>
            <person name="Gao J."/>
            <person name="Mao Z."/>
            <person name="Pires J.C."/>
            <person name="Luo M."/>
            <person name="Kudrna D."/>
            <person name="Wing R.A."/>
            <person name="Meyers B.C."/>
            <person name="Yi K."/>
            <person name="Kong H."/>
            <person name="Lavrijsen P."/>
            <person name="Sunseri F."/>
            <person name="Falavigna A."/>
            <person name="Ye Y."/>
            <person name="Leebens-Mack J.H."/>
            <person name="Chen G."/>
        </authorList>
    </citation>
    <scope>NUCLEOTIDE SEQUENCE [LARGE SCALE GENOMIC DNA]</scope>
    <source>
        <strain evidence="3">cv. DH0086</strain>
    </source>
</reference>
<dbReference type="AlphaFoldDB" id="A0A5P1E7N2"/>
<keyword evidence="3" id="KW-1185">Reference proteome</keyword>
<sequence length="66" mass="7208">MEPGKEVVDDGKGKEKASADAGGDEREGEQGKSEGIAWFREWCVRPGAEGRWSEDRPEREGKGSSL</sequence>